<accession>B9XIS4</accession>
<dbReference type="InterPro" id="IPR036388">
    <property type="entry name" value="WH-like_DNA-bd_sf"/>
</dbReference>
<dbReference type="Gene3D" id="1.10.10.10">
    <property type="entry name" value="Winged helix-like DNA-binding domain superfamily/Winged helix DNA-binding domain"/>
    <property type="match status" value="1"/>
</dbReference>
<dbReference type="InterPro" id="IPR036390">
    <property type="entry name" value="WH_DNA-bd_sf"/>
</dbReference>
<dbReference type="InterPro" id="IPR027395">
    <property type="entry name" value="WH_DNA-bd_dom"/>
</dbReference>
<dbReference type="EMBL" id="ABOX02000018">
    <property type="protein sequence ID" value="EEF60337.1"/>
    <property type="molecule type" value="Genomic_DNA"/>
</dbReference>
<evidence type="ECO:0000313" key="2">
    <source>
        <dbReference type="EMBL" id="EEF60337.1"/>
    </source>
</evidence>
<name>B9XIS4_PEDPL</name>
<feature type="domain" description="Winged helix DNA-binding" evidence="1">
    <location>
        <begin position="20"/>
        <end position="98"/>
    </location>
</feature>
<dbReference type="PANTHER" id="PTHR37318:SF1">
    <property type="entry name" value="BSL7504 PROTEIN"/>
    <property type="match status" value="1"/>
</dbReference>
<comment type="caution">
    <text evidence="2">The sequence shown here is derived from an EMBL/GenBank/DDBJ whole genome shotgun (WGS) entry which is preliminary data.</text>
</comment>
<organism evidence="2 3">
    <name type="scientific">Pedosphaera parvula (strain Ellin514)</name>
    <dbReference type="NCBI Taxonomy" id="320771"/>
    <lineage>
        <taxon>Bacteria</taxon>
        <taxon>Pseudomonadati</taxon>
        <taxon>Verrucomicrobiota</taxon>
        <taxon>Pedosphaerae</taxon>
        <taxon>Pedosphaerales</taxon>
        <taxon>Pedosphaeraceae</taxon>
        <taxon>Pedosphaera</taxon>
    </lineage>
</organism>
<dbReference type="CDD" id="cd00090">
    <property type="entry name" value="HTH_ARSR"/>
    <property type="match status" value="1"/>
</dbReference>
<dbReference type="STRING" id="320771.Cflav_PD3033"/>
<dbReference type="SUPFAM" id="SSF46785">
    <property type="entry name" value="Winged helix' DNA-binding domain"/>
    <property type="match status" value="1"/>
</dbReference>
<dbReference type="PANTHER" id="PTHR37318">
    <property type="entry name" value="BSL7504 PROTEIN"/>
    <property type="match status" value="1"/>
</dbReference>
<keyword evidence="3" id="KW-1185">Reference proteome</keyword>
<dbReference type="RefSeq" id="WP_007415717.1">
    <property type="nucleotide sequence ID" value="NZ_ABOX02000018.1"/>
</dbReference>
<sequence>MSVNPEPFLNLDRVIHEKGRLAIMSLLAASPELSFTDLRNSLNMTDGNVTTHIRTLQEAGYISVAKTFQKNRPLTTCSLTPAGRKAFTTYINLLEEIVQQTKLK</sequence>
<evidence type="ECO:0000313" key="3">
    <source>
        <dbReference type="Proteomes" id="UP000003688"/>
    </source>
</evidence>
<evidence type="ECO:0000259" key="1">
    <source>
        <dbReference type="Pfam" id="PF13601"/>
    </source>
</evidence>
<dbReference type="Proteomes" id="UP000003688">
    <property type="component" value="Unassembled WGS sequence"/>
</dbReference>
<dbReference type="AlphaFoldDB" id="B9XIS4"/>
<gene>
    <name evidence="2" type="ORF">Cflav_PD3033</name>
</gene>
<reference evidence="2 3" key="1">
    <citation type="journal article" date="2011" name="J. Bacteriol.">
        <title>Genome sequence of 'Pedosphaera parvula' Ellin514, an aerobic Verrucomicrobial isolate from pasture soil.</title>
        <authorList>
            <person name="Kant R."/>
            <person name="van Passel M.W."/>
            <person name="Sangwan P."/>
            <person name="Palva A."/>
            <person name="Lucas S."/>
            <person name="Copeland A."/>
            <person name="Lapidus A."/>
            <person name="Glavina Del Rio T."/>
            <person name="Dalin E."/>
            <person name="Tice H."/>
            <person name="Bruce D."/>
            <person name="Goodwin L."/>
            <person name="Pitluck S."/>
            <person name="Chertkov O."/>
            <person name="Larimer F.W."/>
            <person name="Land M.L."/>
            <person name="Hauser L."/>
            <person name="Brettin T.S."/>
            <person name="Detter J.C."/>
            <person name="Han S."/>
            <person name="de Vos W.M."/>
            <person name="Janssen P.H."/>
            <person name="Smidt H."/>
        </authorList>
    </citation>
    <scope>NUCLEOTIDE SEQUENCE [LARGE SCALE GENOMIC DNA]</scope>
    <source>
        <strain evidence="2 3">Ellin514</strain>
    </source>
</reference>
<dbReference type="GO" id="GO:0006355">
    <property type="term" value="P:regulation of DNA-templated transcription"/>
    <property type="evidence" value="ECO:0007669"/>
    <property type="project" value="UniProtKB-ARBA"/>
</dbReference>
<dbReference type="Pfam" id="PF13601">
    <property type="entry name" value="HTH_34"/>
    <property type="match status" value="1"/>
</dbReference>
<dbReference type="InterPro" id="IPR011991">
    <property type="entry name" value="ArsR-like_HTH"/>
</dbReference>
<protein>
    <submittedName>
        <fullName evidence="2">Transcriptional regulator, MarR family</fullName>
    </submittedName>
</protein>
<proteinExistence type="predicted"/>